<evidence type="ECO:0000256" key="3">
    <source>
        <dbReference type="ARBA" id="ARBA00012535"/>
    </source>
</evidence>
<dbReference type="Gene3D" id="3.50.50.60">
    <property type="entry name" value="FAD/NAD(P)-binding domain"/>
    <property type="match status" value="1"/>
</dbReference>
<gene>
    <name evidence="8" type="ORF">BG61_18040</name>
</gene>
<comment type="pathway">
    <text evidence="1">Plant hormone metabolism; auxin biosynthesis.</text>
</comment>
<protein>
    <recommendedName>
        <fullName evidence="4">Tryptophan 2-monooxygenase</fullName>
        <ecNumber evidence="3">1.13.12.3</ecNumber>
    </recommendedName>
</protein>
<dbReference type="EC" id="1.13.12.3" evidence="3"/>
<sequence length="596" mass="68422">MKRKSREHVAIVGGGITGLFCALALQKENVPFTLYESSDRLGGRIRTVRIRKDGSTWDDFAEESDHADVRNELDFYAEFGPMRVECELQHLLKALLTTLGITRSKTGKDRKWKPHLVDFPAYSSPTSSRDPKYSMPRSEDGKSPLELLTLALMRIMYTVGVSGNSQIARKLEKWRRAMDEAGTDFEKQQLAFMPWLEELNDRDCWEFQTTAQWIESPFSNRTPTQLCHIGFWNIIADVLDHTSIMKMRDLGTFYHLLPDNPNAAEWIIWWLKGLCYGNKLQGIHGGMECIVELMVRRIGEKNLLTDHAVTSLSKETGKWRLTFADGRTSLPHTRVILALPIRPLTALIGNSREAFLAVEPRIDELVDSAFGFPMVKVFAVVDRRWWPAPRPANQFATDIPTRELHYWDGMTRGSTSGMVMAYTDRPATSFWSNYVPPGHQYDVTGHGRTSADSRLKHKILHYIRRGGGRDVASGSIAWYGIRDWGRDPYGAGNHAWRPERRFWVVMRRLADLDSSYDQSVHICGEAYSDYHGFIEGSLRSAVYSLHRIFQRYGQSELQWLPSLLRNKLARQHFAELVEWKNHLDAIPVDSEFIVRE</sequence>
<keyword evidence="9" id="KW-1185">Reference proteome</keyword>
<comment type="caution">
    <text evidence="8">The sequence shown here is derived from an EMBL/GenBank/DDBJ whole genome shotgun (WGS) entry which is preliminary data.</text>
</comment>
<organism evidence="8 9">
    <name type="scientific">Caballeronia glathei</name>
    <dbReference type="NCBI Taxonomy" id="60547"/>
    <lineage>
        <taxon>Bacteria</taxon>
        <taxon>Pseudomonadati</taxon>
        <taxon>Pseudomonadota</taxon>
        <taxon>Betaproteobacteria</taxon>
        <taxon>Burkholderiales</taxon>
        <taxon>Burkholderiaceae</taxon>
        <taxon>Caballeronia</taxon>
    </lineage>
</organism>
<dbReference type="InterPro" id="IPR002937">
    <property type="entry name" value="Amino_oxidase"/>
</dbReference>
<dbReference type="Proteomes" id="UP000027466">
    <property type="component" value="Unassembled WGS sequence"/>
</dbReference>
<dbReference type="RefSeq" id="WP_035938751.1">
    <property type="nucleotide sequence ID" value="NZ_CADFFX010000015.1"/>
</dbReference>
<name>A0A069PND2_9BURK</name>
<dbReference type="PANTHER" id="PTHR10742">
    <property type="entry name" value="FLAVIN MONOAMINE OXIDASE"/>
    <property type="match status" value="1"/>
</dbReference>
<evidence type="ECO:0000313" key="8">
    <source>
        <dbReference type="EMBL" id="KDR41409.1"/>
    </source>
</evidence>
<dbReference type="Pfam" id="PF01593">
    <property type="entry name" value="Amino_oxidase"/>
    <property type="match status" value="1"/>
</dbReference>
<proteinExistence type="inferred from homology"/>
<evidence type="ECO:0000256" key="1">
    <source>
        <dbReference type="ARBA" id="ARBA00004814"/>
    </source>
</evidence>
<evidence type="ECO:0000313" key="9">
    <source>
        <dbReference type="Proteomes" id="UP000027466"/>
    </source>
</evidence>
<dbReference type="PANTHER" id="PTHR10742:SF410">
    <property type="entry name" value="LYSINE-SPECIFIC HISTONE DEMETHYLASE 2"/>
    <property type="match status" value="1"/>
</dbReference>
<evidence type="ECO:0000256" key="2">
    <source>
        <dbReference type="ARBA" id="ARBA00005833"/>
    </source>
</evidence>
<evidence type="ECO:0000256" key="6">
    <source>
        <dbReference type="ARBA" id="ARBA00047321"/>
    </source>
</evidence>
<dbReference type="GO" id="GO:0009851">
    <property type="term" value="P:auxin biosynthetic process"/>
    <property type="evidence" value="ECO:0007669"/>
    <property type="project" value="UniProtKB-KW"/>
</dbReference>
<dbReference type="InterPro" id="IPR050281">
    <property type="entry name" value="Flavin_monoamine_oxidase"/>
</dbReference>
<dbReference type="EMBL" id="JFHC01000028">
    <property type="protein sequence ID" value="KDR41409.1"/>
    <property type="molecule type" value="Genomic_DNA"/>
</dbReference>
<evidence type="ECO:0000259" key="7">
    <source>
        <dbReference type="Pfam" id="PF01593"/>
    </source>
</evidence>
<dbReference type="GO" id="GO:0050361">
    <property type="term" value="F:tryptophan 2-monooxygenase activity"/>
    <property type="evidence" value="ECO:0007669"/>
    <property type="project" value="UniProtKB-EC"/>
</dbReference>
<evidence type="ECO:0000256" key="4">
    <source>
        <dbReference type="ARBA" id="ARBA00017871"/>
    </source>
</evidence>
<feature type="domain" description="Amine oxidase" evidence="7">
    <location>
        <begin position="16"/>
        <end position="542"/>
    </location>
</feature>
<accession>A0A069PND2</accession>
<dbReference type="AlphaFoldDB" id="A0A069PND2"/>
<dbReference type="STRING" id="60547.GCA_000751215_05995"/>
<dbReference type="SUPFAM" id="SSF51905">
    <property type="entry name" value="FAD/NAD(P)-binding domain"/>
    <property type="match status" value="1"/>
</dbReference>
<dbReference type="InterPro" id="IPR036188">
    <property type="entry name" value="FAD/NAD-bd_sf"/>
</dbReference>
<evidence type="ECO:0000256" key="5">
    <source>
        <dbReference type="ARBA" id="ARBA00023070"/>
    </source>
</evidence>
<reference evidence="8 9" key="1">
    <citation type="submission" date="2014-03" db="EMBL/GenBank/DDBJ databases">
        <title>Draft Genome Sequences of Four Burkholderia Strains.</title>
        <authorList>
            <person name="Liu X.Y."/>
            <person name="Li C.X."/>
            <person name="Xu J.H."/>
        </authorList>
    </citation>
    <scope>NUCLEOTIDE SEQUENCE [LARGE SCALE GENOMIC DNA]</scope>
    <source>
        <strain evidence="8 9">DSM 50014</strain>
    </source>
</reference>
<comment type="similarity">
    <text evidence="2">Belongs to the tryptophan 2-monooxygenase family.</text>
</comment>
<keyword evidence="5" id="KW-0073">Auxin biosynthesis</keyword>
<comment type="catalytic activity">
    <reaction evidence="6">
        <text>L-tryptophan + O2 = indole-3-acetamide + CO2 + H2O</text>
        <dbReference type="Rhea" id="RHEA:16165"/>
        <dbReference type="ChEBI" id="CHEBI:15377"/>
        <dbReference type="ChEBI" id="CHEBI:15379"/>
        <dbReference type="ChEBI" id="CHEBI:16031"/>
        <dbReference type="ChEBI" id="CHEBI:16526"/>
        <dbReference type="ChEBI" id="CHEBI:57912"/>
        <dbReference type="EC" id="1.13.12.3"/>
    </reaction>
</comment>